<dbReference type="Pfam" id="PF07980">
    <property type="entry name" value="SusD_RagB"/>
    <property type="match status" value="1"/>
</dbReference>
<dbReference type="GO" id="GO:0009279">
    <property type="term" value="C:cell outer membrane"/>
    <property type="evidence" value="ECO:0007669"/>
    <property type="project" value="UniProtKB-SubCell"/>
</dbReference>
<evidence type="ECO:0000256" key="1">
    <source>
        <dbReference type="ARBA" id="ARBA00004442"/>
    </source>
</evidence>
<feature type="domain" description="SusD-like N-terminal" evidence="7">
    <location>
        <begin position="49"/>
        <end position="194"/>
    </location>
</feature>
<dbReference type="InterPro" id="IPR033985">
    <property type="entry name" value="SusD-like_N"/>
</dbReference>
<comment type="caution">
    <text evidence="8">The sequence shown here is derived from an EMBL/GenBank/DDBJ whole genome shotgun (WGS) entry which is preliminary data.</text>
</comment>
<keyword evidence="5" id="KW-0998">Cell outer membrane</keyword>
<keyword evidence="4" id="KW-0472">Membrane</keyword>
<protein>
    <submittedName>
        <fullName evidence="8">RagB/SusD family nutrient uptake outer membrane protein</fullName>
    </submittedName>
</protein>
<proteinExistence type="inferred from homology"/>
<dbReference type="Pfam" id="PF14322">
    <property type="entry name" value="SusD-like_3"/>
    <property type="match status" value="1"/>
</dbReference>
<evidence type="ECO:0000313" key="8">
    <source>
        <dbReference type="EMBL" id="RGV50609.1"/>
    </source>
</evidence>
<dbReference type="Proteomes" id="UP000283850">
    <property type="component" value="Unassembled WGS sequence"/>
</dbReference>
<feature type="domain" description="RagB/SusD" evidence="6">
    <location>
        <begin position="427"/>
        <end position="554"/>
    </location>
</feature>
<keyword evidence="3" id="KW-0732">Signal</keyword>
<evidence type="ECO:0000256" key="3">
    <source>
        <dbReference type="ARBA" id="ARBA00022729"/>
    </source>
</evidence>
<organism evidence="8 9">
    <name type="scientific">Bacteroides intestinalis</name>
    <dbReference type="NCBI Taxonomy" id="329854"/>
    <lineage>
        <taxon>Bacteria</taxon>
        <taxon>Pseudomonadati</taxon>
        <taxon>Bacteroidota</taxon>
        <taxon>Bacteroidia</taxon>
        <taxon>Bacteroidales</taxon>
        <taxon>Bacteroidaceae</taxon>
        <taxon>Bacteroides</taxon>
    </lineage>
</organism>
<gene>
    <name evidence="8" type="ORF">DWW10_17720</name>
</gene>
<dbReference type="InterPro" id="IPR011990">
    <property type="entry name" value="TPR-like_helical_dom_sf"/>
</dbReference>
<evidence type="ECO:0000313" key="9">
    <source>
        <dbReference type="Proteomes" id="UP000283850"/>
    </source>
</evidence>
<sequence>MKLNRLIIGLLSICFVASCDESAFLKEEPLDFLGLENAYKSYDDCQTAINGLYAKVRANFYNSDFIFFMSTDVAKNARHNNNFMGNMKDWMIPEQAGIADLWDREYKLISNANTLIDRVAALSITDEQKSLVTAEAKFFRAFGYRTLVYCFGGVPLVLEENKVPKTDYTRNTKEEVLKAMKEDFEEATKKLPDIEVVADGKISNLVAKHYLAETLISLGEYSAAVKYLSEIIDAPHVALMKTRFGSHKNEAGDVFWDLFRRKNQNRSTNGNTEALWVIQMEVDTEGGYLVSTKYRPYYLERFAAPVTYSLKDPEGKVAFLSTNGRSDLNVGGRGVSNMCNTDWWLNDLWESDFDNDIRNSKYNIVRNAYYDLPSSKYYGKSVFGEDSYSKTLKENWWRWFPWPSKITTPGEHPEALYEDKEKLLLKSTAGGTYLDQYMLRLPECYLLRAEAYLDMGDKDKAAADINVVRNRSHAKDIVAEDVTIDYILDERAREMVYEEFRRITLGRLGKYVERTRKCNEYNGLQMEDYHELFPIPYSVIEANKNAVLEQNPGYSD</sequence>
<accession>A0A412XZQ0</accession>
<comment type="similarity">
    <text evidence="2">Belongs to the SusD family.</text>
</comment>
<evidence type="ECO:0000259" key="6">
    <source>
        <dbReference type="Pfam" id="PF07980"/>
    </source>
</evidence>
<evidence type="ECO:0000256" key="4">
    <source>
        <dbReference type="ARBA" id="ARBA00023136"/>
    </source>
</evidence>
<evidence type="ECO:0000256" key="5">
    <source>
        <dbReference type="ARBA" id="ARBA00023237"/>
    </source>
</evidence>
<dbReference type="SUPFAM" id="SSF48452">
    <property type="entry name" value="TPR-like"/>
    <property type="match status" value="1"/>
</dbReference>
<evidence type="ECO:0000256" key="2">
    <source>
        <dbReference type="ARBA" id="ARBA00006275"/>
    </source>
</evidence>
<dbReference type="AlphaFoldDB" id="A0A412XZQ0"/>
<dbReference type="RefSeq" id="WP_022391879.1">
    <property type="nucleotide sequence ID" value="NZ_QRZF01000014.1"/>
</dbReference>
<dbReference type="Gene3D" id="1.25.40.390">
    <property type="match status" value="1"/>
</dbReference>
<evidence type="ECO:0000259" key="7">
    <source>
        <dbReference type="Pfam" id="PF14322"/>
    </source>
</evidence>
<reference evidence="8 9" key="1">
    <citation type="submission" date="2018-08" db="EMBL/GenBank/DDBJ databases">
        <title>A genome reference for cultivated species of the human gut microbiota.</title>
        <authorList>
            <person name="Zou Y."/>
            <person name="Xue W."/>
            <person name="Luo G."/>
        </authorList>
    </citation>
    <scope>NUCLEOTIDE SEQUENCE [LARGE SCALE GENOMIC DNA]</scope>
    <source>
        <strain evidence="8 9">AF14-32</strain>
    </source>
</reference>
<dbReference type="EMBL" id="QRZF01000014">
    <property type="protein sequence ID" value="RGV50609.1"/>
    <property type="molecule type" value="Genomic_DNA"/>
</dbReference>
<comment type="subcellular location">
    <subcellularLocation>
        <location evidence="1">Cell outer membrane</location>
    </subcellularLocation>
</comment>
<dbReference type="InterPro" id="IPR012944">
    <property type="entry name" value="SusD_RagB_dom"/>
</dbReference>
<name>A0A412XZQ0_9BACE</name>
<dbReference type="PROSITE" id="PS51257">
    <property type="entry name" value="PROKAR_LIPOPROTEIN"/>
    <property type="match status" value="1"/>
</dbReference>